<keyword evidence="1" id="KW-1133">Transmembrane helix</keyword>
<feature type="transmembrane region" description="Helical" evidence="1">
    <location>
        <begin position="273"/>
        <end position="298"/>
    </location>
</feature>
<feature type="transmembrane region" description="Helical" evidence="1">
    <location>
        <begin position="60"/>
        <end position="84"/>
    </location>
</feature>
<dbReference type="EMBL" id="SOEG01000016">
    <property type="protein sequence ID" value="TDX51026.1"/>
    <property type="molecule type" value="Genomic_DNA"/>
</dbReference>
<dbReference type="STRING" id="926561.GCA_000379025_00543"/>
<feature type="transmembrane region" description="Helical" evidence="1">
    <location>
        <begin position="351"/>
        <end position="368"/>
    </location>
</feature>
<reference evidence="2 3" key="1">
    <citation type="submission" date="2019-03" db="EMBL/GenBank/DDBJ databases">
        <title>Subsurface microbial communities from deep shales in Ohio and West Virginia, USA.</title>
        <authorList>
            <person name="Wrighton K."/>
        </authorList>
    </citation>
    <scope>NUCLEOTIDE SEQUENCE [LARGE SCALE GENOMIC DNA]</scope>
    <source>
        <strain evidence="2 3">MSL 6dP</strain>
    </source>
</reference>
<organism evidence="2 3">
    <name type="scientific">Orenia marismortui</name>
    <dbReference type="NCBI Taxonomy" id="46469"/>
    <lineage>
        <taxon>Bacteria</taxon>
        <taxon>Bacillati</taxon>
        <taxon>Bacillota</taxon>
        <taxon>Clostridia</taxon>
        <taxon>Halanaerobiales</taxon>
        <taxon>Halobacteroidaceae</taxon>
        <taxon>Orenia</taxon>
    </lineage>
</organism>
<dbReference type="RefSeq" id="WP_134117057.1">
    <property type="nucleotide sequence ID" value="NZ_SOEG01000016.1"/>
</dbReference>
<dbReference type="AlphaFoldDB" id="A0A4R8H7N5"/>
<dbReference type="Proteomes" id="UP000295832">
    <property type="component" value="Unassembled WGS sequence"/>
</dbReference>
<evidence type="ECO:0000313" key="3">
    <source>
        <dbReference type="Proteomes" id="UP000295832"/>
    </source>
</evidence>
<comment type="caution">
    <text evidence="2">The sequence shown here is derived from an EMBL/GenBank/DDBJ whole genome shotgun (WGS) entry which is preliminary data.</text>
</comment>
<gene>
    <name evidence="2" type="ORF">C7959_1161</name>
</gene>
<evidence type="ECO:0000256" key="1">
    <source>
        <dbReference type="SAM" id="Phobius"/>
    </source>
</evidence>
<name>A0A4R8H7N5_9FIRM</name>
<feature type="transmembrane region" description="Helical" evidence="1">
    <location>
        <begin position="136"/>
        <end position="157"/>
    </location>
</feature>
<feature type="transmembrane region" description="Helical" evidence="1">
    <location>
        <begin position="163"/>
        <end position="182"/>
    </location>
</feature>
<feature type="transmembrane region" description="Helical" evidence="1">
    <location>
        <begin position="396"/>
        <end position="414"/>
    </location>
</feature>
<dbReference type="InterPro" id="IPR011470">
    <property type="entry name" value="DUF1576"/>
</dbReference>
<keyword evidence="1" id="KW-0472">Membrane</keyword>
<protein>
    <submittedName>
        <fullName evidence="2">Uncharacterized protein DUF1576</fullName>
    </submittedName>
</protein>
<sequence length="420" mass="45760">MNIIKIEFTKKRISEDLKFRLLLIYPISLILIAFILDNPQNITQGLKNIILSSDLLITDYLGIGGLSATLLNSGILGLTSLLLLKSKKVRLTGISIAAIFTVMGFSMFGKNLLNVIPIILGVKLYSIYQKEPLRKFLIIALFSTALAPLVSQTIFILGFTVKGLFLATFIGVVTGFITPPLASHLLSSHQGFNLYNLGFTAGLIGTLLMSLFRSYGIEYNQNLIWTTKYTGVLGIILTFHFLSLILVGHLLNNQSFRQLKKLWKRSGKIVTDFVTLDTFPVTIINMGLMGLFYTLLLFLIGSPLNGPTVGGLFTIVGFSAFGKHPFNTFPIIVGVLIGSVTKIWGINNPGLILALLFSTTLAPISGVFGRLSGVIAGFLHLSVVMNIGYLHGGLNLYNNGFAGGLVAIILFPILDSIKKE</sequence>
<proteinExistence type="predicted"/>
<keyword evidence="1" id="KW-0812">Transmembrane</keyword>
<accession>A0A4R8H7N5</accession>
<keyword evidence="3" id="KW-1185">Reference proteome</keyword>
<feature type="transmembrane region" description="Helical" evidence="1">
    <location>
        <begin position="114"/>
        <end position="129"/>
    </location>
</feature>
<feature type="transmembrane region" description="Helical" evidence="1">
    <location>
        <begin position="91"/>
        <end position="108"/>
    </location>
</feature>
<feature type="transmembrane region" description="Helical" evidence="1">
    <location>
        <begin position="21"/>
        <end position="40"/>
    </location>
</feature>
<evidence type="ECO:0000313" key="2">
    <source>
        <dbReference type="EMBL" id="TDX51026.1"/>
    </source>
</evidence>
<feature type="transmembrane region" description="Helical" evidence="1">
    <location>
        <begin position="232"/>
        <end position="252"/>
    </location>
</feature>
<feature type="transmembrane region" description="Helical" evidence="1">
    <location>
        <begin position="194"/>
        <end position="212"/>
    </location>
</feature>
<dbReference type="Pfam" id="PF07613">
    <property type="entry name" value="DUF1576"/>
    <property type="match status" value="2"/>
</dbReference>